<keyword evidence="3" id="KW-1185">Reference proteome</keyword>
<organism evidence="2 3">
    <name type="scientific">Coptis chinensis</name>
    <dbReference type="NCBI Taxonomy" id="261450"/>
    <lineage>
        <taxon>Eukaryota</taxon>
        <taxon>Viridiplantae</taxon>
        <taxon>Streptophyta</taxon>
        <taxon>Embryophyta</taxon>
        <taxon>Tracheophyta</taxon>
        <taxon>Spermatophyta</taxon>
        <taxon>Magnoliopsida</taxon>
        <taxon>Ranunculales</taxon>
        <taxon>Ranunculaceae</taxon>
        <taxon>Coptidoideae</taxon>
        <taxon>Coptis</taxon>
    </lineage>
</organism>
<dbReference type="Proteomes" id="UP000631114">
    <property type="component" value="Unassembled WGS sequence"/>
</dbReference>
<feature type="region of interest" description="Disordered" evidence="1">
    <location>
        <begin position="52"/>
        <end position="100"/>
    </location>
</feature>
<gene>
    <name evidence="2" type="ORF">IFM89_018065</name>
</gene>
<feature type="compositionally biased region" description="Basic and acidic residues" evidence="1">
    <location>
        <begin position="81"/>
        <end position="90"/>
    </location>
</feature>
<dbReference type="EMBL" id="JADFTS010000003">
    <property type="protein sequence ID" value="KAF9614312.1"/>
    <property type="molecule type" value="Genomic_DNA"/>
</dbReference>
<name>A0A835ICQ2_9MAGN</name>
<evidence type="ECO:0000313" key="3">
    <source>
        <dbReference type="Proteomes" id="UP000631114"/>
    </source>
</evidence>
<evidence type="ECO:0000313" key="2">
    <source>
        <dbReference type="EMBL" id="KAF9614312.1"/>
    </source>
</evidence>
<reference evidence="2 3" key="1">
    <citation type="submission" date="2020-10" db="EMBL/GenBank/DDBJ databases">
        <title>The Coptis chinensis genome and diversification of protoberbering-type alkaloids.</title>
        <authorList>
            <person name="Wang B."/>
            <person name="Shu S."/>
            <person name="Song C."/>
            <person name="Liu Y."/>
        </authorList>
    </citation>
    <scope>NUCLEOTIDE SEQUENCE [LARGE SCALE GENOMIC DNA]</scope>
    <source>
        <strain evidence="2">HL-2020</strain>
        <tissue evidence="2">Leaf</tissue>
    </source>
</reference>
<proteinExistence type="predicted"/>
<sequence>MEPNYEDPLNHDAATVLRDNPNVRRAMSGGRALSWSPFICKIQWAIKQAHDKPNGGAITEKRPLESAKASCLDPNKVDSQTLDHTHKSSLEKNPNYGGCK</sequence>
<comment type="caution">
    <text evidence="2">The sequence shown here is derived from an EMBL/GenBank/DDBJ whole genome shotgun (WGS) entry which is preliminary data.</text>
</comment>
<protein>
    <submittedName>
        <fullName evidence="2">Uncharacterized protein</fullName>
    </submittedName>
</protein>
<evidence type="ECO:0000256" key="1">
    <source>
        <dbReference type="SAM" id="MobiDB-lite"/>
    </source>
</evidence>
<feature type="compositionally biased region" description="Basic and acidic residues" evidence="1">
    <location>
        <begin position="52"/>
        <end position="65"/>
    </location>
</feature>
<accession>A0A835ICQ2</accession>
<dbReference type="AlphaFoldDB" id="A0A835ICQ2"/>